<feature type="compositionally biased region" description="Polar residues" evidence="3">
    <location>
        <begin position="1"/>
        <end position="23"/>
    </location>
</feature>
<keyword evidence="4" id="KW-1185">Reference proteome</keyword>
<proteinExistence type="predicted"/>
<sequence>MASKSSTRSKLSENSNKASQVTPRVSKVSKVVSKSESESPTPLQNSRLSVDRSPRSVNSKPPAVERKPAKATSTPPDKQSPKAAKGSELQNQLNAAQEDLKKAKEQILQADKEKLKAIDELKEAQRVAEEANEKLREALVAQKLAKEESEIEKFRAVELEQAGIETVKKKEEEWQKELENVRNQHALDIASISSATEELQRVKQELDMACDAKNQALNHADDATKVAEVHAEKAEVYAAELTQLKALLDSKLETEASDSKLILKLKTEIEALKQERDKGKGYDEKLTEKETHIEQLNVELETSRMAESYAHSLLQEWKKKAEELEIRVEELNKLERSASESLESVMKQLEGSNDLLHDAESVIATLKEKVGLLEMTIGRQKADLEDSERRFLMAKEESLEKSKKAESLKSELETVKEEKYLALHNEQLAASSVQTLLEEKNKLINELENSKEEEEKSKKAMESLASALHEVSAESREARENLLLNQAERQSYETQIEDLKLVLKGTNEKYESMLDEARHEIDVLIFSIENSKNLYENSKAEWEQRELHLVNCLKKTEEETAAMEKEISRLVYLLKETEEEANANREEEAQLKENLKEVEAETIHLQEALKEVTAQNMKLKESLLDKENEMQNVFQENDELQAREAESIKKVEELSKLLEEATTRNHTEQENGDLSDSEKDYDLLPKVVEFSEENGHGFEGEEAPKVEFFMNQEVLKHSLQEESIIAIDKAEKIESPKPVDVNGKPKEEDESKEKDDPEQVEFKMWESCKIEKKEFSPEREPEPESFEEEIESKIEDGGGESFDKVNGTSVVENIDNGGSSPIKEQQQQQLKKKKKALLGKFGSLLKKKSGSNQK</sequence>
<organism evidence="4 5">
    <name type="scientific">Cicer arietinum</name>
    <name type="common">Chickpea</name>
    <name type="synonym">Garbanzo</name>
    <dbReference type="NCBI Taxonomy" id="3827"/>
    <lineage>
        <taxon>Eukaryota</taxon>
        <taxon>Viridiplantae</taxon>
        <taxon>Streptophyta</taxon>
        <taxon>Embryophyta</taxon>
        <taxon>Tracheophyta</taxon>
        <taxon>Spermatophyta</taxon>
        <taxon>Magnoliopsida</taxon>
        <taxon>eudicotyledons</taxon>
        <taxon>Gunneridae</taxon>
        <taxon>Pentapetalae</taxon>
        <taxon>rosids</taxon>
        <taxon>fabids</taxon>
        <taxon>Fabales</taxon>
        <taxon>Fabaceae</taxon>
        <taxon>Papilionoideae</taxon>
        <taxon>50 kb inversion clade</taxon>
        <taxon>NPAAA clade</taxon>
        <taxon>Hologalegina</taxon>
        <taxon>IRL clade</taxon>
        <taxon>Cicereae</taxon>
        <taxon>Cicer</taxon>
    </lineage>
</organism>
<feature type="region of interest" description="Disordered" evidence="3">
    <location>
        <begin position="1"/>
        <end position="98"/>
    </location>
</feature>
<evidence type="ECO:0000313" key="5">
    <source>
        <dbReference type="RefSeq" id="XP_004505588.1"/>
    </source>
</evidence>
<feature type="compositionally biased region" description="Low complexity" evidence="3">
    <location>
        <begin position="25"/>
        <end position="34"/>
    </location>
</feature>
<evidence type="ECO:0000256" key="3">
    <source>
        <dbReference type="SAM" id="MobiDB-lite"/>
    </source>
</evidence>
<accession>A0A1S2YJ71</accession>
<dbReference type="GO" id="GO:0007131">
    <property type="term" value="P:reciprocal meiotic recombination"/>
    <property type="evidence" value="ECO:0007669"/>
    <property type="project" value="TreeGrafter"/>
</dbReference>
<evidence type="ECO:0000313" key="4">
    <source>
        <dbReference type="Proteomes" id="UP000087171"/>
    </source>
</evidence>
<dbReference type="PANTHER" id="PTHR23160:SF20">
    <property type="entry name" value="OS02G0439200 PROTEIN"/>
    <property type="match status" value="1"/>
</dbReference>
<keyword evidence="1 2" id="KW-0175">Coiled coil</keyword>
<feature type="region of interest" description="Disordered" evidence="3">
    <location>
        <begin position="727"/>
        <end position="834"/>
    </location>
</feature>
<evidence type="ECO:0000256" key="1">
    <source>
        <dbReference type="ARBA" id="ARBA00023054"/>
    </source>
</evidence>
<feature type="coiled-coil region" evidence="2">
    <location>
        <begin position="574"/>
        <end position="671"/>
    </location>
</feature>
<dbReference type="GeneID" id="101512864"/>
<dbReference type="eggNOG" id="ENOG502QSCE">
    <property type="taxonomic scope" value="Eukaryota"/>
</dbReference>
<dbReference type="STRING" id="3827.A0A1S2YJ71"/>
<dbReference type="KEGG" id="cam:101512864"/>
<dbReference type="AlphaFoldDB" id="A0A1S2YJ71"/>
<gene>
    <name evidence="5" type="primary">LOC101512864</name>
</gene>
<protein>
    <submittedName>
        <fullName evidence="5">WEB family protein At3g02930, chloroplastic-like</fullName>
    </submittedName>
</protein>
<dbReference type="RefSeq" id="XP_004505588.1">
    <property type="nucleotide sequence ID" value="XM_004505531.3"/>
</dbReference>
<feature type="compositionally biased region" description="Basic and acidic residues" evidence="3">
    <location>
        <begin position="728"/>
        <end position="782"/>
    </location>
</feature>
<name>A0A1S2YJ71_CICAR</name>
<feature type="coiled-coil region" evidence="2">
    <location>
        <begin position="398"/>
        <end position="516"/>
    </location>
</feature>
<evidence type="ECO:0000256" key="2">
    <source>
        <dbReference type="SAM" id="Coils"/>
    </source>
</evidence>
<dbReference type="OrthoDB" id="6350175at2759"/>
<reference evidence="5" key="2">
    <citation type="submission" date="2025-08" db="UniProtKB">
        <authorList>
            <consortium name="RefSeq"/>
        </authorList>
    </citation>
    <scope>IDENTIFICATION</scope>
    <source>
        <tissue evidence="5">Etiolated seedlings</tissue>
    </source>
</reference>
<feature type="coiled-coil region" evidence="2">
    <location>
        <begin position="314"/>
        <end position="341"/>
    </location>
</feature>
<feature type="compositionally biased region" description="Low complexity" evidence="3">
    <location>
        <begin position="818"/>
        <end position="829"/>
    </location>
</feature>
<dbReference type="Proteomes" id="UP000087171">
    <property type="component" value="Chromosome Ca6"/>
</dbReference>
<dbReference type="PANTHER" id="PTHR23160">
    <property type="entry name" value="SYNAPTONEMAL COMPLEX PROTEIN-RELATED"/>
    <property type="match status" value="1"/>
</dbReference>
<reference evidence="4" key="1">
    <citation type="journal article" date="2013" name="Nat. Biotechnol.">
        <title>Draft genome sequence of chickpea (Cicer arietinum) provides a resource for trait improvement.</title>
        <authorList>
            <person name="Varshney R.K."/>
            <person name="Song C."/>
            <person name="Saxena R.K."/>
            <person name="Azam S."/>
            <person name="Yu S."/>
            <person name="Sharpe A.G."/>
            <person name="Cannon S."/>
            <person name="Baek J."/>
            <person name="Rosen B.D."/>
            <person name="Tar'an B."/>
            <person name="Millan T."/>
            <person name="Zhang X."/>
            <person name="Ramsay L.D."/>
            <person name="Iwata A."/>
            <person name="Wang Y."/>
            <person name="Nelson W."/>
            <person name="Farmer A.D."/>
            <person name="Gaur P.M."/>
            <person name="Soderlund C."/>
            <person name="Penmetsa R.V."/>
            <person name="Xu C."/>
            <person name="Bharti A.K."/>
            <person name="He W."/>
            <person name="Winter P."/>
            <person name="Zhao S."/>
            <person name="Hane J.K."/>
            <person name="Carrasquilla-Garcia N."/>
            <person name="Condie J.A."/>
            <person name="Upadhyaya H.D."/>
            <person name="Luo M.C."/>
            <person name="Thudi M."/>
            <person name="Gowda C.L."/>
            <person name="Singh N.P."/>
            <person name="Lichtenzveig J."/>
            <person name="Gali K.K."/>
            <person name="Rubio J."/>
            <person name="Nadarajan N."/>
            <person name="Dolezel J."/>
            <person name="Bansal K.C."/>
            <person name="Xu X."/>
            <person name="Edwards D."/>
            <person name="Zhang G."/>
            <person name="Kahl G."/>
            <person name="Gil J."/>
            <person name="Singh K.B."/>
            <person name="Datta S.K."/>
            <person name="Jackson S.A."/>
            <person name="Wang J."/>
            <person name="Cook D.R."/>
        </authorList>
    </citation>
    <scope>NUCLEOTIDE SEQUENCE [LARGE SCALE GENOMIC DNA]</scope>
    <source>
        <strain evidence="4">cv. CDC Frontier</strain>
    </source>
</reference>
<dbReference type="PaxDb" id="3827-XP_004505588.1"/>